<dbReference type="PANTHER" id="PTHR11820:SF7">
    <property type="entry name" value="ACYLPYRUVASE FAHD1, MITOCHONDRIAL"/>
    <property type="match status" value="1"/>
</dbReference>
<organism evidence="3 4">
    <name type="scientific">Pararobbsia silviterrae</name>
    <dbReference type="NCBI Taxonomy" id="1792498"/>
    <lineage>
        <taxon>Bacteria</taxon>
        <taxon>Pseudomonadati</taxon>
        <taxon>Pseudomonadota</taxon>
        <taxon>Betaproteobacteria</taxon>
        <taxon>Burkholderiales</taxon>
        <taxon>Burkholderiaceae</taxon>
        <taxon>Pararobbsia</taxon>
    </lineage>
</organism>
<dbReference type="PANTHER" id="PTHR11820">
    <property type="entry name" value="ACYLPYRUVASE"/>
    <property type="match status" value="1"/>
</dbReference>
<evidence type="ECO:0000313" key="3">
    <source>
        <dbReference type="EMBL" id="RKP56573.1"/>
    </source>
</evidence>
<comment type="caution">
    <text evidence="3">The sequence shown here is derived from an EMBL/GenBank/DDBJ whole genome shotgun (WGS) entry which is preliminary data.</text>
</comment>
<dbReference type="OrthoDB" id="8582489at2"/>
<dbReference type="GO" id="GO:0046872">
    <property type="term" value="F:metal ion binding"/>
    <property type="evidence" value="ECO:0007669"/>
    <property type="project" value="UniProtKB-KW"/>
</dbReference>
<protein>
    <submittedName>
        <fullName evidence="3">FAA hydrolase family protein</fullName>
    </submittedName>
</protein>
<keyword evidence="4" id="KW-1185">Reference proteome</keyword>
<keyword evidence="3" id="KW-0378">Hydrolase</keyword>
<dbReference type="Pfam" id="PF01557">
    <property type="entry name" value="FAA_hydrolase"/>
    <property type="match status" value="1"/>
</dbReference>
<dbReference type="SUPFAM" id="SSF56529">
    <property type="entry name" value="FAH"/>
    <property type="match status" value="1"/>
</dbReference>
<reference evidence="3 4" key="1">
    <citation type="submission" date="2018-10" db="EMBL/GenBank/DDBJ databases">
        <title>Robbsia sp. DHC34, isolated from soil.</title>
        <authorList>
            <person name="Gao Z.-H."/>
            <person name="Qiu L.-H."/>
        </authorList>
    </citation>
    <scope>NUCLEOTIDE SEQUENCE [LARGE SCALE GENOMIC DNA]</scope>
    <source>
        <strain evidence="3 4">DHC34</strain>
    </source>
</reference>
<dbReference type="GO" id="GO:0018773">
    <property type="term" value="F:acetylpyruvate hydrolase activity"/>
    <property type="evidence" value="ECO:0007669"/>
    <property type="project" value="TreeGrafter"/>
</dbReference>
<sequence>MKLACFNHYRVGVVVDAGIVDVTHVLPDFLDALPAQRLNWLIGHWSELESKVAAAAERGAALAPSDVNLLAANPGASQMFAAPVNYRKHIGELGDRAVVAAGRTAREQGFFLKATGSLIGSGSTIRLPKGSQRRFDHESELAVIIGREARDVPREHALEHVFGYACLIDGTMRIEKGHGEEERTMRKSFDTFTPLGPYVVTADEVGDAGALSNRLWVNGELRQSASTQDMIVGIAELIEMISSVVTLRPGDVIATGTPDGVGPIHPGDTVTMEIERVGRLSVSVGERESVSPRAY</sequence>
<dbReference type="Proteomes" id="UP000270342">
    <property type="component" value="Unassembled WGS sequence"/>
</dbReference>
<feature type="domain" description="Fumarylacetoacetase-like C-terminal" evidence="2">
    <location>
        <begin position="80"/>
        <end position="284"/>
    </location>
</feature>
<accession>A0A494Y4Y5</accession>
<dbReference type="RefSeq" id="WP_121085695.1">
    <property type="nucleotide sequence ID" value="NZ_RBZU01000003.1"/>
</dbReference>
<dbReference type="InterPro" id="IPR036663">
    <property type="entry name" value="Fumarylacetoacetase_C_sf"/>
</dbReference>
<dbReference type="EMBL" id="RBZU01000003">
    <property type="protein sequence ID" value="RKP56573.1"/>
    <property type="molecule type" value="Genomic_DNA"/>
</dbReference>
<proteinExistence type="predicted"/>
<evidence type="ECO:0000259" key="2">
    <source>
        <dbReference type="Pfam" id="PF01557"/>
    </source>
</evidence>
<dbReference type="AlphaFoldDB" id="A0A494Y4Y5"/>
<dbReference type="Gene3D" id="3.90.850.10">
    <property type="entry name" value="Fumarylacetoacetase-like, C-terminal domain"/>
    <property type="match status" value="1"/>
</dbReference>
<name>A0A494Y4Y5_9BURK</name>
<evidence type="ECO:0000313" key="4">
    <source>
        <dbReference type="Proteomes" id="UP000270342"/>
    </source>
</evidence>
<evidence type="ECO:0000256" key="1">
    <source>
        <dbReference type="ARBA" id="ARBA00022723"/>
    </source>
</evidence>
<keyword evidence="1" id="KW-0479">Metal-binding</keyword>
<gene>
    <name evidence="3" type="ORF">D7S86_09400</name>
</gene>
<dbReference type="InterPro" id="IPR011234">
    <property type="entry name" value="Fumarylacetoacetase-like_C"/>
</dbReference>